<name>A0A9X3ISI8_9GAMM</name>
<proteinExistence type="predicted"/>
<dbReference type="EMBL" id="JAPNOA010000055">
    <property type="protein sequence ID" value="MCY0966442.1"/>
    <property type="molecule type" value="Genomic_DNA"/>
</dbReference>
<dbReference type="Proteomes" id="UP001150830">
    <property type="component" value="Unassembled WGS sequence"/>
</dbReference>
<organism evidence="1 2">
    <name type="scientific">Parathalassolituus penaei</name>
    <dbReference type="NCBI Taxonomy" id="2997323"/>
    <lineage>
        <taxon>Bacteria</taxon>
        <taxon>Pseudomonadati</taxon>
        <taxon>Pseudomonadota</taxon>
        <taxon>Gammaproteobacteria</taxon>
        <taxon>Oceanospirillales</taxon>
        <taxon>Oceanospirillaceae</taxon>
        <taxon>Parathalassolituus</taxon>
    </lineage>
</organism>
<keyword evidence="2" id="KW-1185">Reference proteome</keyword>
<protein>
    <submittedName>
        <fullName evidence="1">Uncharacterized protein</fullName>
    </submittedName>
</protein>
<gene>
    <name evidence="1" type="ORF">OUO13_14735</name>
</gene>
<accession>A0A9X3ISI8</accession>
<dbReference type="AlphaFoldDB" id="A0A9X3ISI8"/>
<sequence length="344" mass="38423">MSAVLAGASVALVPVQATELYSQVSLMSSSEPVPVLDMVNGWDGPFQSGTYAYADARVAAGFRFGEQQRWNVEWERRWHYDLTFSEGMSRYYRAQEQGTDLANTESLSLEARTLEAQGLRLGREFRQRDWSITPALAVYRVSQWQFGSLDGVAEGGASDTASAELDYHYDQDRILEYGVNPAAGWGLSLDLVGSWQIDQNWSADVALKDILNRWYFEDSGYTNACINFNSPSETVCASSATASGKSGQEVFVASLRPTLMANLAYQPLNTRIELYHHGEFTRLRAEYRWRPLAELPEIGVAAYSTAQMGLGIYGRHWNLSLASDDLRTGFARDLQLQAGASWQW</sequence>
<dbReference type="RefSeq" id="WP_283174652.1">
    <property type="nucleotide sequence ID" value="NZ_JAPNOA010000055.1"/>
</dbReference>
<reference evidence="1" key="1">
    <citation type="submission" date="2022-11" db="EMBL/GenBank/DDBJ databases">
        <title>Parathalassolutuus dongxingensis gen. nov., sp. nov., a novel member of family Oceanospirillaceae isolated from a coastal shrimp pond in Guangxi, China.</title>
        <authorList>
            <person name="Chen H."/>
        </authorList>
    </citation>
    <scope>NUCLEOTIDE SEQUENCE</scope>
    <source>
        <strain evidence="1">G-43</strain>
    </source>
</reference>
<comment type="caution">
    <text evidence="1">The sequence shown here is derived from an EMBL/GenBank/DDBJ whole genome shotgun (WGS) entry which is preliminary data.</text>
</comment>
<evidence type="ECO:0000313" key="2">
    <source>
        <dbReference type="Proteomes" id="UP001150830"/>
    </source>
</evidence>
<evidence type="ECO:0000313" key="1">
    <source>
        <dbReference type="EMBL" id="MCY0966442.1"/>
    </source>
</evidence>